<proteinExistence type="predicted"/>
<dbReference type="Pfam" id="PF02518">
    <property type="entry name" value="HATPase_c"/>
    <property type="match status" value="1"/>
</dbReference>
<feature type="modified residue" description="Phosphohistidine" evidence="8">
    <location>
        <position position="47"/>
    </location>
</feature>
<dbReference type="Gene3D" id="1.10.287.560">
    <property type="entry name" value="Histidine kinase CheA-like, homodimeric domain"/>
    <property type="match status" value="1"/>
</dbReference>
<dbReference type="InterPro" id="IPR008207">
    <property type="entry name" value="Sig_transdc_His_kin_Hpt_dom"/>
</dbReference>
<keyword evidence="5 13" id="KW-0808">Transferase</keyword>
<reference evidence="13 14" key="1">
    <citation type="submission" date="2020-07" db="EMBL/GenBank/DDBJ databases">
        <title>Sequencing the genomes of 1000 actinobacteria strains.</title>
        <authorList>
            <person name="Klenk H.-P."/>
        </authorList>
    </citation>
    <scope>NUCLEOTIDE SEQUENCE [LARGE SCALE GENOMIC DNA]</scope>
    <source>
        <strain evidence="13 14">DSM 103833</strain>
    </source>
</reference>
<dbReference type="SMART" id="SM01231">
    <property type="entry name" value="H-kinase_dim"/>
    <property type="match status" value="1"/>
</dbReference>
<protein>
    <recommendedName>
        <fullName evidence="3">histidine kinase</fullName>
        <ecNumber evidence="3">2.7.13.3</ecNumber>
    </recommendedName>
</protein>
<dbReference type="Gene3D" id="3.30.565.10">
    <property type="entry name" value="Histidine kinase-like ATPase, C-terminal domain"/>
    <property type="match status" value="1"/>
</dbReference>
<keyword evidence="14" id="KW-1185">Reference proteome</keyword>
<dbReference type="AlphaFoldDB" id="A0A853BVG3"/>
<feature type="region of interest" description="Disordered" evidence="9">
    <location>
        <begin position="135"/>
        <end position="232"/>
    </location>
</feature>
<dbReference type="PRINTS" id="PR00344">
    <property type="entry name" value="BCTRLSENSOR"/>
</dbReference>
<feature type="domain" description="Histidine kinase" evidence="10">
    <location>
        <begin position="278"/>
        <end position="483"/>
    </location>
</feature>
<dbReference type="SUPFAM" id="SSF55874">
    <property type="entry name" value="ATPase domain of HSP90 chaperone/DNA topoisomerase II/histidine kinase"/>
    <property type="match status" value="1"/>
</dbReference>
<feature type="compositionally biased region" description="Low complexity" evidence="9">
    <location>
        <begin position="136"/>
        <end position="150"/>
    </location>
</feature>
<dbReference type="InterPro" id="IPR036097">
    <property type="entry name" value="HisK_dim/P_sf"/>
</dbReference>
<dbReference type="PROSITE" id="PS50894">
    <property type="entry name" value="HPT"/>
    <property type="match status" value="1"/>
</dbReference>
<dbReference type="PANTHER" id="PTHR43395:SF1">
    <property type="entry name" value="CHEMOTAXIS PROTEIN CHEA"/>
    <property type="match status" value="1"/>
</dbReference>
<dbReference type="SMART" id="SM00073">
    <property type="entry name" value="HPT"/>
    <property type="match status" value="1"/>
</dbReference>
<dbReference type="GO" id="GO:0005737">
    <property type="term" value="C:cytoplasm"/>
    <property type="evidence" value="ECO:0007669"/>
    <property type="project" value="InterPro"/>
</dbReference>
<dbReference type="Pfam" id="PF01627">
    <property type="entry name" value="Hpt"/>
    <property type="match status" value="1"/>
</dbReference>
<keyword evidence="6 13" id="KW-0418">Kinase</keyword>
<feature type="domain" description="CheW-like" evidence="11">
    <location>
        <begin position="485"/>
        <end position="621"/>
    </location>
</feature>
<dbReference type="SMART" id="SM00387">
    <property type="entry name" value="HATPase_c"/>
    <property type="match status" value="1"/>
</dbReference>
<feature type="compositionally biased region" description="Basic residues" evidence="9">
    <location>
        <begin position="151"/>
        <end position="167"/>
    </location>
</feature>
<evidence type="ECO:0000256" key="5">
    <source>
        <dbReference type="ARBA" id="ARBA00022679"/>
    </source>
</evidence>
<dbReference type="Pfam" id="PF02895">
    <property type="entry name" value="H-kinase_dim"/>
    <property type="match status" value="1"/>
</dbReference>
<organism evidence="13 14">
    <name type="scientific">Nocardioides thalensis</name>
    <dbReference type="NCBI Taxonomy" id="1914755"/>
    <lineage>
        <taxon>Bacteria</taxon>
        <taxon>Bacillati</taxon>
        <taxon>Actinomycetota</taxon>
        <taxon>Actinomycetes</taxon>
        <taxon>Propionibacteriales</taxon>
        <taxon>Nocardioidaceae</taxon>
        <taxon>Nocardioides</taxon>
    </lineage>
</organism>
<dbReference type="InterPro" id="IPR036061">
    <property type="entry name" value="CheW-like_dom_sf"/>
</dbReference>
<dbReference type="InterPro" id="IPR051315">
    <property type="entry name" value="Bact_Chemotaxis_CheA"/>
</dbReference>
<evidence type="ECO:0000313" key="14">
    <source>
        <dbReference type="Proteomes" id="UP000530424"/>
    </source>
</evidence>
<dbReference type="InterPro" id="IPR036890">
    <property type="entry name" value="HATPase_C_sf"/>
</dbReference>
<dbReference type="InterPro" id="IPR004105">
    <property type="entry name" value="CheA-like_dim"/>
</dbReference>
<dbReference type="Proteomes" id="UP000530424">
    <property type="component" value="Unassembled WGS sequence"/>
</dbReference>
<dbReference type="EC" id="2.7.13.3" evidence="3"/>
<evidence type="ECO:0000259" key="12">
    <source>
        <dbReference type="PROSITE" id="PS50894"/>
    </source>
</evidence>
<dbReference type="PANTHER" id="PTHR43395">
    <property type="entry name" value="SENSOR HISTIDINE KINASE CHEA"/>
    <property type="match status" value="1"/>
</dbReference>
<accession>A0A853BVG3</accession>
<feature type="domain" description="HPt" evidence="12">
    <location>
        <begin position="1"/>
        <end position="104"/>
    </location>
</feature>
<evidence type="ECO:0000256" key="7">
    <source>
        <dbReference type="ARBA" id="ARBA00023012"/>
    </source>
</evidence>
<comment type="catalytic activity">
    <reaction evidence="1">
        <text>ATP + protein L-histidine = ADP + protein N-phospho-L-histidine.</text>
        <dbReference type="EC" id="2.7.13.3"/>
    </reaction>
</comment>
<dbReference type="SMART" id="SM00260">
    <property type="entry name" value="CheW"/>
    <property type="match status" value="2"/>
</dbReference>
<comment type="caution">
    <text evidence="13">The sequence shown here is derived from an EMBL/GenBank/DDBJ whole genome shotgun (WGS) entry which is preliminary data.</text>
</comment>
<evidence type="ECO:0000256" key="3">
    <source>
        <dbReference type="ARBA" id="ARBA00012438"/>
    </source>
</evidence>
<evidence type="ECO:0000256" key="9">
    <source>
        <dbReference type="SAM" id="MobiDB-lite"/>
    </source>
</evidence>
<evidence type="ECO:0000259" key="10">
    <source>
        <dbReference type="PROSITE" id="PS50109"/>
    </source>
</evidence>
<dbReference type="PROSITE" id="PS50109">
    <property type="entry name" value="HIS_KIN"/>
    <property type="match status" value="1"/>
</dbReference>
<dbReference type="Gene3D" id="1.20.120.160">
    <property type="entry name" value="HPT domain"/>
    <property type="match status" value="1"/>
</dbReference>
<name>A0A853BVG3_9ACTN</name>
<evidence type="ECO:0000259" key="11">
    <source>
        <dbReference type="PROSITE" id="PS50851"/>
    </source>
</evidence>
<dbReference type="InterPro" id="IPR003594">
    <property type="entry name" value="HATPase_dom"/>
</dbReference>
<evidence type="ECO:0000313" key="13">
    <source>
        <dbReference type="EMBL" id="NYI99849.1"/>
    </source>
</evidence>
<keyword evidence="4 8" id="KW-0597">Phosphoprotein</keyword>
<dbReference type="PROSITE" id="PS50851">
    <property type="entry name" value="CHEW"/>
    <property type="match status" value="2"/>
</dbReference>
<sequence>MDEDAEIIAEFLVESHENLDQLDRDLVELEQQPGSRELLSSIFRTIHTIKGTSGFLAFGRLEQLTHVGETLLSRLRDGEREMTLDVAESLLRMVDTVRSLLGAIERTGSDADPSIDVAPVVAEIDRLLAGEPAPAPVEAAPAEEPPAAKAPAKKAPAKKAPAKKAAAKKAAPAESATRAADDTTALPDVSPGGEVVVPSAPQPETAPAPAPVRAEGTEQPASAEEEPTERRTVVDASVRVDVDLLDNLVQLVGELVLTRNQILQRTGGGEDVELIRASQRLDLVASELQESVMQTRMQPIGQVWSKMPRVVRDLSHQLGREVELSMEGHETELDRSLLEAIKDPLTHLVRNSLDHGIEPPDVREAAGKARKGTLLLRAFHESGQVVVEITDDGKGIDPEKIAAVAVERGVVTREQVARMDSRDVLGLIFRPGFSTAAEVTNVSGRGVGMDVVRTNIERIGGSVDVQSEPGRGTTCRVRIPLTLAIIPALVVGEGGERYAIPQANLVELVRIDGDDLDRQVERLDGAPVLRLRGRLLPLVHLASALGGTEPAGDALTVVVLQSDDVRFGLCVSEVHDTQEIVVKPIGRQLKNLPMYAGATIMGDGRVALILDVPGITQALDIGASAVDAADARADSDPDATALLVLEVAGGRRAALPLAAVARLEEFPAERVERSGTAEVVQYRDGLLPLVRLAPAIGLADTASTSRTDGQVSVVVHEVAEGGQHHAVGIVIDRVVDVVETVAVRSEVGSRAGVIGSAVVQDKVTDLVDLDVVIARSGVVA</sequence>
<dbReference type="Gene3D" id="2.30.30.40">
    <property type="entry name" value="SH3 Domains"/>
    <property type="match status" value="1"/>
</dbReference>
<dbReference type="Pfam" id="PF01584">
    <property type="entry name" value="CheW"/>
    <property type="match status" value="2"/>
</dbReference>
<dbReference type="RefSeq" id="WP_179666458.1">
    <property type="nucleotide sequence ID" value="NZ_JACCFP010000001.1"/>
</dbReference>
<evidence type="ECO:0000256" key="8">
    <source>
        <dbReference type="PROSITE-ProRule" id="PRU00110"/>
    </source>
</evidence>
<dbReference type="FunFam" id="3.30.565.10:FF:000016">
    <property type="entry name" value="Chemotaxis protein CheA, putative"/>
    <property type="match status" value="1"/>
</dbReference>
<evidence type="ECO:0000256" key="4">
    <source>
        <dbReference type="ARBA" id="ARBA00022553"/>
    </source>
</evidence>
<dbReference type="InterPro" id="IPR036641">
    <property type="entry name" value="HPT_dom_sf"/>
</dbReference>
<dbReference type="GO" id="GO:0006935">
    <property type="term" value="P:chemotaxis"/>
    <property type="evidence" value="ECO:0007669"/>
    <property type="project" value="InterPro"/>
</dbReference>
<evidence type="ECO:0000256" key="2">
    <source>
        <dbReference type="ARBA" id="ARBA00004236"/>
    </source>
</evidence>
<keyword evidence="7" id="KW-0902">Two-component regulatory system</keyword>
<dbReference type="EMBL" id="JACCFP010000001">
    <property type="protein sequence ID" value="NYI99849.1"/>
    <property type="molecule type" value="Genomic_DNA"/>
</dbReference>
<dbReference type="InterPro" id="IPR005467">
    <property type="entry name" value="His_kinase_dom"/>
</dbReference>
<evidence type="ECO:0000256" key="1">
    <source>
        <dbReference type="ARBA" id="ARBA00000085"/>
    </source>
</evidence>
<gene>
    <name evidence="13" type="ORF">HNR19_000548</name>
</gene>
<dbReference type="SUPFAM" id="SSF47226">
    <property type="entry name" value="Histidine-containing phosphotransfer domain, HPT domain"/>
    <property type="match status" value="1"/>
</dbReference>
<dbReference type="CDD" id="cd00088">
    <property type="entry name" value="HPT"/>
    <property type="match status" value="1"/>
</dbReference>
<feature type="domain" description="CheW-like" evidence="11">
    <location>
        <begin position="639"/>
        <end position="778"/>
    </location>
</feature>
<dbReference type="CDD" id="cd16916">
    <property type="entry name" value="HATPase_CheA-like"/>
    <property type="match status" value="1"/>
</dbReference>
<dbReference type="GO" id="GO:0005886">
    <property type="term" value="C:plasma membrane"/>
    <property type="evidence" value="ECO:0007669"/>
    <property type="project" value="UniProtKB-SubCell"/>
</dbReference>
<dbReference type="InterPro" id="IPR002545">
    <property type="entry name" value="CheW-lke_dom"/>
</dbReference>
<dbReference type="InterPro" id="IPR004358">
    <property type="entry name" value="Sig_transdc_His_kin-like_C"/>
</dbReference>
<dbReference type="InterPro" id="IPR037006">
    <property type="entry name" value="CheA-like_homodim_sf"/>
</dbReference>
<evidence type="ECO:0000256" key="6">
    <source>
        <dbReference type="ARBA" id="ARBA00022777"/>
    </source>
</evidence>
<dbReference type="Gene3D" id="2.40.50.180">
    <property type="entry name" value="CheA-289, Domain 4"/>
    <property type="match status" value="1"/>
</dbReference>
<dbReference type="SUPFAM" id="SSF47384">
    <property type="entry name" value="Homodimeric domain of signal transducing histidine kinase"/>
    <property type="match status" value="1"/>
</dbReference>
<comment type="subcellular location">
    <subcellularLocation>
        <location evidence="2">Cell membrane</location>
    </subcellularLocation>
</comment>
<dbReference type="SUPFAM" id="SSF50341">
    <property type="entry name" value="CheW-like"/>
    <property type="match status" value="2"/>
</dbReference>
<feature type="compositionally biased region" description="Pro residues" evidence="9">
    <location>
        <begin position="200"/>
        <end position="210"/>
    </location>
</feature>
<dbReference type="GO" id="GO:0000155">
    <property type="term" value="F:phosphorelay sensor kinase activity"/>
    <property type="evidence" value="ECO:0007669"/>
    <property type="project" value="InterPro"/>
</dbReference>